<dbReference type="Proteomes" id="UP001153069">
    <property type="component" value="Unassembled WGS sequence"/>
</dbReference>
<comment type="caution">
    <text evidence="2">The sequence shown here is derived from an EMBL/GenBank/DDBJ whole genome shotgun (WGS) entry which is preliminary data.</text>
</comment>
<feature type="transmembrane region" description="Helical" evidence="1">
    <location>
        <begin position="26"/>
        <end position="45"/>
    </location>
</feature>
<proteinExistence type="predicted"/>
<dbReference type="EMBL" id="CAICTM010000033">
    <property type="protein sequence ID" value="CAB9498237.1"/>
    <property type="molecule type" value="Genomic_DNA"/>
</dbReference>
<gene>
    <name evidence="2" type="ORF">SEMRO_33_G021702.1</name>
</gene>
<accession>A0A9N8H395</accession>
<name>A0A9N8H395_9STRA</name>
<protein>
    <submittedName>
        <fullName evidence="2">Uncharacterized protein</fullName>
    </submittedName>
</protein>
<keyword evidence="1" id="KW-1133">Transmembrane helix</keyword>
<sequence>MTYRYQADGMNTVRDGYHSPPFSSRFIYLLAGIGASFHFISFHSIPCMQPMLSRCRGQHYHHNVQMKPAKTTLQIKPRHCNDNVRSVHHKNTTICGLLRTSIRPSLPTVLCHGECISGGAFSKKWSRAYS</sequence>
<evidence type="ECO:0000256" key="1">
    <source>
        <dbReference type="SAM" id="Phobius"/>
    </source>
</evidence>
<keyword evidence="3" id="KW-1185">Reference proteome</keyword>
<organism evidence="2 3">
    <name type="scientific">Seminavis robusta</name>
    <dbReference type="NCBI Taxonomy" id="568900"/>
    <lineage>
        <taxon>Eukaryota</taxon>
        <taxon>Sar</taxon>
        <taxon>Stramenopiles</taxon>
        <taxon>Ochrophyta</taxon>
        <taxon>Bacillariophyta</taxon>
        <taxon>Bacillariophyceae</taxon>
        <taxon>Bacillariophycidae</taxon>
        <taxon>Naviculales</taxon>
        <taxon>Naviculaceae</taxon>
        <taxon>Seminavis</taxon>
    </lineage>
</organism>
<dbReference type="AlphaFoldDB" id="A0A9N8H395"/>
<evidence type="ECO:0000313" key="3">
    <source>
        <dbReference type="Proteomes" id="UP001153069"/>
    </source>
</evidence>
<keyword evidence="1" id="KW-0812">Transmembrane</keyword>
<reference evidence="2" key="1">
    <citation type="submission" date="2020-06" db="EMBL/GenBank/DDBJ databases">
        <authorList>
            <consortium name="Plant Systems Biology data submission"/>
        </authorList>
    </citation>
    <scope>NUCLEOTIDE SEQUENCE</scope>
    <source>
        <strain evidence="2">D6</strain>
    </source>
</reference>
<evidence type="ECO:0000313" key="2">
    <source>
        <dbReference type="EMBL" id="CAB9498237.1"/>
    </source>
</evidence>
<keyword evidence="1" id="KW-0472">Membrane</keyword>